<feature type="transmembrane region" description="Helical" evidence="1">
    <location>
        <begin position="88"/>
        <end position="107"/>
    </location>
</feature>
<keyword evidence="1" id="KW-1133">Transmembrane helix</keyword>
<keyword evidence="1" id="KW-0472">Membrane</keyword>
<organism evidence="2 3">
    <name type="scientific">Schaalia canis</name>
    <dbReference type="NCBI Taxonomy" id="100469"/>
    <lineage>
        <taxon>Bacteria</taxon>
        <taxon>Bacillati</taxon>
        <taxon>Actinomycetota</taxon>
        <taxon>Actinomycetes</taxon>
        <taxon>Actinomycetales</taxon>
        <taxon>Actinomycetaceae</taxon>
        <taxon>Schaalia</taxon>
    </lineage>
</organism>
<dbReference type="OrthoDB" id="3259035at2"/>
<keyword evidence="3" id="KW-1185">Reference proteome</keyword>
<dbReference type="EMBL" id="RQZF01000002">
    <property type="protein sequence ID" value="RRC95942.1"/>
    <property type="molecule type" value="Genomic_DNA"/>
</dbReference>
<comment type="caution">
    <text evidence="2">The sequence shown here is derived from an EMBL/GenBank/DDBJ whole genome shotgun (WGS) entry which is preliminary data.</text>
</comment>
<feature type="transmembrane region" description="Helical" evidence="1">
    <location>
        <begin position="244"/>
        <end position="265"/>
    </location>
</feature>
<dbReference type="Proteomes" id="UP000280444">
    <property type="component" value="Unassembled WGS sequence"/>
</dbReference>
<evidence type="ECO:0000313" key="3">
    <source>
        <dbReference type="Proteomes" id="UP000280444"/>
    </source>
</evidence>
<evidence type="ECO:0000256" key="1">
    <source>
        <dbReference type="SAM" id="Phobius"/>
    </source>
</evidence>
<feature type="transmembrane region" description="Helical" evidence="1">
    <location>
        <begin position="138"/>
        <end position="156"/>
    </location>
</feature>
<dbReference type="RefSeq" id="WP_124868681.1">
    <property type="nucleotide sequence ID" value="NZ_RQZF01000002.1"/>
</dbReference>
<name>A0A3P1SI04_9ACTO</name>
<keyword evidence="1" id="KW-0812">Transmembrane</keyword>
<reference evidence="2 3" key="1">
    <citation type="submission" date="2018-11" db="EMBL/GenBank/DDBJ databases">
        <title>Genomes From Bacteria Associated with the Canine Oral Cavity: a Test Case for Automated Genome-Based Taxonomic Assignment.</title>
        <authorList>
            <person name="Coil D.A."/>
            <person name="Jospin G."/>
            <person name="Darling A.E."/>
            <person name="Wallis C."/>
            <person name="Davis I.J."/>
            <person name="Harris S."/>
            <person name="Eisen J.A."/>
            <person name="Holcombe L.J."/>
            <person name="O'Flynn C."/>
        </authorList>
    </citation>
    <scope>NUCLEOTIDE SEQUENCE [LARGE SCALE GENOMIC DNA]</scope>
    <source>
        <strain evidence="2 3">OH770</strain>
    </source>
</reference>
<evidence type="ECO:0000313" key="2">
    <source>
        <dbReference type="EMBL" id="RRC95942.1"/>
    </source>
</evidence>
<feature type="transmembrane region" description="Helical" evidence="1">
    <location>
        <begin position="25"/>
        <end position="41"/>
    </location>
</feature>
<dbReference type="AlphaFoldDB" id="A0A3P1SI04"/>
<protein>
    <submittedName>
        <fullName evidence="2">Uncharacterized protein</fullName>
    </submittedName>
</protein>
<gene>
    <name evidence="2" type="ORF">EII11_03590</name>
</gene>
<feature type="transmembrane region" description="Helical" evidence="1">
    <location>
        <begin position="181"/>
        <end position="199"/>
    </location>
</feature>
<feature type="transmembrane region" description="Helical" evidence="1">
    <location>
        <begin position="206"/>
        <end position="224"/>
    </location>
</feature>
<feature type="transmembrane region" description="Helical" evidence="1">
    <location>
        <begin position="53"/>
        <end position="76"/>
    </location>
</feature>
<proteinExistence type="predicted"/>
<sequence length="285" mass="30079">MNLSLVSILAATAVGQPLSASAGMVGIVLAAVLFCLIAINSEESAGGMIALTAWSAFIGLLHMQGVSPAAVVLPLRSAEITAALHWNYFPYATTAVFGGMTIAMYLVRRAATHSELSAEQLWDSLLPSRRHYRERSRVFSATIVAITLAIGLYIYMAPMDSSGVAAHGLTGMQLGHEPRPYAGILAALLLGAVAVMTRWSSLGPQVAIWVFMVIPAYIIVPVWASLTGQVVTPGLSPMTALQMATPVVMALGLTLAAVAVGPLLVRRNLRRSLRASLLSQQSDSI</sequence>
<accession>A0A3P1SI04</accession>